<dbReference type="Proteomes" id="UP001149813">
    <property type="component" value="Unassembled WGS sequence"/>
</dbReference>
<dbReference type="AlphaFoldDB" id="A0A9W7XVW0"/>
<evidence type="ECO:0000313" key="6">
    <source>
        <dbReference type="Proteomes" id="UP001149813"/>
    </source>
</evidence>
<name>A0A9W7XVW0_9FUNG</name>
<keyword evidence="6" id="KW-1185">Reference proteome</keyword>
<evidence type="ECO:0000256" key="1">
    <source>
        <dbReference type="ARBA" id="ARBA00022857"/>
    </source>
</evidence>
<gene>
    <name evidence="5" type="ORF">LPJ53_005375</name>
</gene>
<feature type="region of interest" description="Disordered" evidence="3">
    <location>
        <begin position="311"/>
        <end position="342"/>
    </location>
</feature>
<comment type="caution">
    <text evidence="5">The sequence shown here is derived from an EMBL/GenBank/DDBJ whole genome shotgun (WGS) entry which is preliminary data.</text>
</comment>
<evidence type="ECO:0000256" key="3">
    <source>
        <dbReference type="SAM" id="MobiDB-lite"/>
    </source>
</evidence>
<dbReference type="EMBL" id="JANBOJ010000319">
    <property type="protein sequence ID" value="KAJ1719932.1"/>
    <property type="molecule type" value="Genomic_DNA"/>
</dbReference>
<sequence length="342" mass="37370">MASTSYSTIAVVSTGAYAEHFLKALLKSKQFTKVRAVTRKPKADEKEKLARISELIALGAELHEYTEDTADAFKAAFADIEVVVSAVGVSAVSVQVPMIDGAIAAGVRWFFPSEFGVAHYESKLLPFKGPLDHMIDIQEYLEKTAKPAGLAYTIVYTGLAMDYLNPQSIGLIIPKRAATLVGRGGSKVSFTTLKDTVALLLDMLSRPQEMQNRTIRYSGSTTNMRELVKLVTGNDRGENVKILCVGEAKKTLCSLAQKKDMMAFFMYCRILIEEGLAQIDRNPGEHLDNDLFPEIKPEHIFETITQLIKESEAQKDAGEHASSDGAATPIESSTKTVSPATE</sequence>
<keyword evidence="1" id="KW-0521">NADP</keyword>
<accession>A0A9W7XVW0</accession>
<feature type="compositionally biased region" description="Basic and acidic residues" evidence="3">
    <location>
        <begin position="311"/>
        <end position="322"/>
    </location>
</feature>
<feature type="compositionally biased region" description="Polar residues" evidence="3">
    <location>
        <begin position="330"/>
        <end position="342"/>
    </location>
</feature>
<dbReference type="PANTHER" id="PTHR47706:SF9">
    <property type="entry name" value="NMRA-LIKE DOMAIN-CONTAINING PROTEIN-RELATED"/>
    <property type="match status" value="1"/>
</dbReference>
<evidence type="ECO:0000313" key="5">
    <source>
        <dbReference type="EMBL" id="KAJ1719932.1"/>
    </source>
</evidence>
<dbReference type="Gene3D" id="3.40.50.720">
    <property type="entry name" value="NAD(P)-binding Rossmann-like Domain"/>
    <property type="match status" value="1"/>
</dbReference>
<dbReference type="InterPro" id="IPR036291">
    <property type="entry name" value="NAD(P)-bd_dom_sf"/>
</dbReference>
<organism evidence="5 6">
    <name type="scientific">Coemansia erecta</name>
    <dbReference type="NCBI Taxonomy" id="147472"/>
    <lineage>
        <taxon>Eukaryota</taxon>
        <taxon>Fungi</taxon>
        <taxon>Fungi incertae sedis</taxon>
        <taxon>Zoopagomycota</taxon>
        <taxon>Kickxellomycotina</taxon>
        <taxon>Kickxellomycetes</taxon>
        <taxon>Kickxellales</taxon>
        <taxon>Kickxellaceae</taxon>
        <taxon>Coemansia</taxon>
    </lineage>
</organism>
<protein>
    <recommendedName>
        <fullName evidence="4">NmrA-like domain-containing protein</fullName>
    </recommendedName>
</protein>
<dbReference type="Pfam" id="PF05368">
    <property type="entry name" value="NmrA"/>
    <property type="match status" value="1"/>
</dbReference>
<dbReference type="Gene3D" id="3.90.25.10">
    <property type="entry name" value="UDP-galactose 4-epimerase, domain 1"/>
    <property type="match status" value="1"/>
</dbReference>
<feature type="domain" description="NmrA-like" evidence="4">
    <location>
        <begin position="7"/>
        <end position="244"/>
    </location>
</feature>
<keyword evidence="2" id="KW-0560">Oxidoreductase</keyword>
<dbReference type="SUPFAM" id="SSF51735">
    <property type="entry name" value="NAD(P)-binding Rossmann-fold domains"/>
    <property type="match status" value="1"/>
</dbReference>
<dbReference type="PANTHER" id="PTHR47706">
    <property type="entry name" value="NMRA-LIKE FAMILY PROTEIN"/>
    <property type="match status" value="1"/>
</dbReference>
<evidence type="ECO:0000256" key="2">
    <source>
        <dbReference type="ARBA" id="ARBA00023002"/>
    </source>
</evidence>
<dbReference type="OrthoDB" id="419598at2759"/>
<dbReference type="InterPro" id="IPR051609">
    <property type="entry name" value="NmrA/Isoflavone_reductase-like"/>
</dbReference>
<proteinExistence type="predicted"/>
<dbReference type="InterPro" id="IPR008030">
    <property type="entry name" value="NmrA-like"/>
</dbReference>
<reference evidence="5" key="1">
    <citation type="submission" date="2022-07" db="EMBL/GenBank/DDBJ databases">
        <title>Phylogenomic reconstructions and comparative analyses of Kickxellomycotina fungi.</title>
        <authorList>
            <person name="Reynolds N.K."/>
            <person name="Stajich J.E."/>
            <person name="Barry K."/>
            <person name="Grigoriev I.V."/>
            <person name="Crous P."/>
            <person name="Smith M.E."/>
        </authorList>
    </citation>
    <scope>NUCLEOTIDE SEQUENCE</scope>
    <source>
        <strain evidence="5">NBRC 32514</strain>
    </source>
</reference>
<dbReference type="GO" id="GO:0016491">
    <property type="term" value="F:oxidoreductase activity"/>
    <property type="evidence" value="ECO:0007669"/>
    <property type="project" value="UniProtKB-KW"/>
</dbReference>
<evidence type="ECO:0000259" key="4">
    <source>
        <dbReference type="Pfam" id="PF05368"/>
    </source>
</evidence>